<dbReference type="InterPro" id="IPR036865">
    <property type="entry name" value="CRAL-TRIO_dom_sf"/>
</dbReference>
<dbReference type="PANTHER" id="PTHR10174:SF130">
    <property type="entry name" value="ALPHA-TOCOPHEROL TRANSFER PROTEIN-LIKE"/>
    <property type="match status" value="1"/>
</dbReference>
<dbReference type="GO" id="GO:0016020">
    <property type="term" value="C:membrane"/>
    <property type="evidence" value="ECO:0007669"/>
    <property type="project" value="TreeGrafter"/>
</dbReference>
<organism evidence="2 3">
    <name type="scientific">Larinioides sclopetarius</name>
    <dbReference type="NCBI Taxonomy" id="280406"/>
    <lineage>
        <taxon>Eukaryota</taxon>
        <taxon>Metazoa</taxon>
        <taxon>Ecdysozoa</taxon>
        <taxon>Arthropoda</taxon>
        <taxon>Chelicerata</taxon>
        <taxon>Arachnida</taxon>
        <taxon>Araneae</taxon>
        <taxon>Araneomorphae</taxon>
        <taxon>Entelegynae</taxon>
        <taxon>Araneoidea</taxon>
        <taxon>Araneidae</taxon>
        <taxon>Larinioides</taxon>
    </lineage>
</organism>
<dbReference type="Proteomes" id="UP001497382">
    <property type="component" value="Unassembled WGS sequence"/>
</dbReference>
<dbReference type="AlphaFoldDB" id="A0AAV2BNF3"/>
<reference evidence="2 3" key="1">
    <citation type="submission" date="2024-04" db="EMBL/GenBank/DDBJ databases">
        <authorList>
            <person name="Rising A."/>
            <person name="Reimegard J."/>
            <person name="Sonavane S."/>
            <person name="Akerstrom W."/>
            <person name="Nylinder S."/>
            <person name="Hedman E."/>
            <person name="Kallberg Y."/>
        </authorList>
    </citation>
    <scope>NUCLEOTIDE SEQUENCE [LARGE SCALE GENOMIC DNA]</scope>
</reference>
<dbReference type="SUPFAM" id="SSF46938">
    <property type="entry name" value="CRAL/TRIO N-terminal domain"/>
    <property type="match status" value="1"/>
</dbReference>
<dbReference type="InterPro" id="IPR036273">
    <property type="entry name" value="CRAL/TRIO_N_dom_sf"/>
</dbReference>
<accession>A0AAV2BNF3</accession>
<keyword evidence="3" id="KW-1185">Reference proteome</keyword>
<name>A0AAV2BNF3_9ARAC</name>
<feature type="domain" description="CRAL-TRIO" evidence="1">
    <location>
        <begin position="118"/>
        <end position="187"/>
    </location>
</feature>
<dbReference type="PANTHER" id="PTHR10174">
    <property type="entry name" value="ALPHA-TOCOPHEROL TRANSFER PROTEIN-RELATED"/>
    <property type="match status" value="1"/>
</dbReference>
<dbReference type="GO" id="GO:1902936">
    <property type="term" value="F:phosphatidylinositol bisphosphate binding"/>
    <property type="evidence" value="ECO:0007669"/>
    <property type="project" value="TreeGrafter"/>
</dbReference>
<proteinExistence type="predicted"/>
<dbReference type="Gene3D" id="3.40.525.10">
    <property type="entry name" value="CRAL-TRIO lipid binding domain"/>
    <property type="match status" value="1"/>
</dbReference>
<evidence type="ECO:0000313" key="2">
    <source>
        <dbReference type="EMBL" id="CAL1297583.1"/>
    </source>
</evidence>
<sequence>MSNQNPAIQNEEKELPFHMNYIPLFVQRKCELELKETPDRRTQSIQELRNFLKDDEATKDIWFHEDFLVQYLRHSKYNTHKAFTYLRKYYILRNNDANLFESLPDEIFLTLKSTKFASVLPKRCPDGCTVLLIQLGKWDPDELPFDYFKRIAVITFSQLFRDPMTQINGIKVIYDFDGTRMEQLKYGTPRNLYLFYYMAFVEMYSWPVQRSPHFKSKYFV</sequence>
<gene>
    <name evidence="2" type="ORF">LARSCL_LOCUS20379</name>
</gene>
<dbReference type="Pfam" id="PF00650">
    <property type="entry name" value="CRAL_TRIO"/>
    <property type="match status" value="1"/>
</dbReference>
<protein>
    <recommendedName>
        <fullName evidence="1">CRAL-TRIO domain-containing protein</fullName>
    </recommendedName>
</protein>
<evidence type="ECO:0000313" key="3">
    <source>
        <dbReference type="Proteomes" id="UP001497382"/>
    </source>
</evidence>
<dbReference type="Gene3D" id="1.10.8.20">
    <property type="entry name" value="N-terminal domain of phosphatidylinositol transfer protein sec14p"/>
    <property type="match status" value="1"/>
</dbReference>
<dbReference type="InterPro" id="IPR001251">
    <property type="entry name" value="CRAL-TRIO_dom"/>
</dbReference>
<dbReference type="SUPFAM" id="SSF52087">
    <property type="entry name" value="CRAL/TRIO domain"/>
    <property type="match status" value="1"/>
</dbReference>
<dbReference type="EMBL" id="CAXIEN010000430">
    <property type="protein sequence ID" value="CAL1297583.1"/>
    <property type="molecule type" value="Genomic_DNA"/>
</dbReference>
<comment type="caution">
    <text evidence="2">The sequence shown here is derived from an EMBL/GenBank/DDBJ whole genome shotgun (WGS) entry which is preliminary data.</text>
</comment>
<evidence type="ECO:0000259" key="1">
    <source>
        <dbReference type="Pfam" id="PF00650"/>
    </source>
</evidence>